<dbReference type="RefSeq" id="XP_050517362.1">
    <property type="nucleotide sequence ID" value="XM_050661405.1"/>
</dbReference>
<dbReference type="InterPro" id="IPR012677">
    <property type="entry name" value="Nucleotide-bd_a/b_plait_sf"/>
</dbReference>
<dbReference type="InterPro" id="IPR045180">
    <property type="entry name" value="La_dom_prot"/>
</dbReference>
<evidence type="ECO:0000256" key="3">
    <source>
        <dbReference type="ARBA" id="ARBA00023242"/>
    </source>
</evidence>
<dbReference type="InterPro" id="IPR036388">
    <property type="entry name" value="WH-like_DNA-bd_sf"/>
</dbReference>
<feature type="domain" description="XRRM" evidence="6">
    <location>
        <begin position="210"/>
        <end position="343"/>
    </location>
</feature>
<reference evidence="7" key="1">
    <citation type="submission" date="2025-05" db="UniProtKB">
        <authorList>
            <consortium name="EnsemblMetazoa"/>
        </authorList>
    </citation>
    <scope>IDENTIFICATION</scope>
</reference>
<organism evidence="7 8">
    <name type="scientific">Diabrotica virgifera virgifera</name>
    <name type="common">western corn rootworm</name>
    <dbReference type="NCBI Taxonomy" id="50390"/>
    <lineage>
        <taxon>Eukaryota</taxon>
        <taxon>Metazoa</taxon>
        <taxon>Ecdysozoa</taxon>
        <taxon>Arthropoda</taxon>
        <taxon>Hexapoda</taxon>
        <taxon>Insecta</taxon>
        <taxon>Pterygota</taxon>
        <taxon>Neoptera</taxon>
        <taxon>Endopterygota</taxon>
        <taxon>Coleoptera</taxon>
        <taxon>Polyphaga</taxon>
        <taxon>Cucujiformia</taxon>
        <taxon>Chrysomeloidea</taxon>
        <taxon>Chrysomelidae</taxon>
        <taxon>Galerucinae</taxon>
        <taxon>Diabroticina</taxon>
        <taxon>Diabroticites</taxon>
        <taxon>Diabrotica</taxon>
    </lineage>
</organism>
<comment type="subcellular location">
    <subcellularLocation>
        <location evidence="1">Nucleus</location>
    </subcellularLocation>
</comment>
<dbReference type="PROSITE" id="PS50961">
    <property type="entry name" value="HTH_LA"/>
    <property type="match status" value="1"/>
</dbReference>
<evidence type="ECO:0000256" key="2">
    <source>
        <dbReference type="ARBA" id="ARBA00022884"/>
    </source>
</evidence>
<dbReference type="PANTHER" id="PTHR22792">
    <property type="entry name" value="LUPUS LA PROTEIN-RELATED"/>
    <property type="match status" value="1"/>
</dbReference>
<dbReference type="Pfam" id="PF08777">
    <property type="entry name" value="RRM_3"/>
    <property type="match status" value="1"/>
</dbReference>
<sequence>MADDLEQKIIKQIEYYFGDINLPRDRFLQEKMNESFEGWIYLDDLLKCKLLSSLSTDQELIAKAIEKSENGLVVVSKDRKRLRRNPEKPSPKWNSTRRKEIIDRTAYAKNFPLKEEFSNIINFMEAYGPVESCTRRCTMFKVFKGSCFIVFKDVESCKKFVEQDSVKYGKRELIRKFRTVYFEDKRREKQEKKRQRAFYKECAKSGTPLKFPKGTVIHFSGIKRGEGRRNVFRIDFQEKVKDYGKIEVKFVDYNEYTSEGYLRFAQENEAVEFFKTVGNATFEIKGHIIKLRVLEGDEEEEYLRKTSDSILKATKNKQNADNKMKRTYHWYGWTSGGKVSKRD</sequence>
<evidence type="ECO:0000313" key="7">
    <source>
        <dbReference type="EnsemblMetazoa" id="XP_028135280.2"/>
    </source>
</evidence>
<dbReference type="Gene3D" id="1.10.10.10">
    <property type="entry name" value="Winged helix-like DNA-binding domain superfamily/Winged helix DNA-binding domain"/>
    <property type="match status" value="1"/>
</dbReference>
<accession>A0ABM5IL06</accession>
<dbReference type="SMART" id="SM00360">
    <property type="entry name" value="RRM"/>
    <property type="match status" value="1"/>
</dbReference>
<dbReference type="EnsemblMetazoa" id="XM_050661405.1">
    <property type="protein sequence ID" value="XP_050517362.1"/>
    <property type="gene ID" value="LOC114330161"/>
</dbReference>
<dbReference type="SUPFAM" id="SSF46785">
    <property type="entry name" value="Winged helix' DNA-binding domain"/>
    <property type="match status" value="1"/>
</dbReference>
<dbReference type="GeneID" id="114330161"/>
<keyword evidence="8" id="KW-1185">Reference proteome</keyword>
<dbReference type="RefSeq" id="XP_028135280.2">
    <property type="nucleotide sequence ID" value="XM_028279479.2"/>
</dbReference>
<evidence type="ECO:0000256" key="4">
    <source>
        <dbReference type="PROSITE-ProRule" id="PRU00332"/>
    </source>
</evidence>
<evidence type="ECO:0000259" key="6">
    <source>
        <dbReference type="PROSITE" id="PS51939"/>
    </source>
</evidence>
<dbReference type="SMART" id="SM00715">
    <property type="entry name" value="LA"/>
    <property type="match status" value="1"/>
</dbReference>
<evidence type="ECO:0000313" key="8">
    <source>
        <dbReference type="Proteomes" id="UP001652700"/>
    </source>
</evidence>
<dbReference type="InterPro" id="IPR014886">
    <property type="entry name" value="La_xRRM"/>
</dbReference>
<dbReference type="Proteomes" id="UP001652700">
    <property type="component" value="Unplaced"/>
</dbReference>
<name>A0ABM5IL06_DIAVI</name>
<dbReference type="InterPro" id="IPR000504">
    <property type="entry name" value="RRM_dom"/>
</dbReference>
<dbReference type="PRINTS" id="PR00302">
    <property type="entry name" value="LUPUSLA"/>
</dbReference>
<keyword evidence="3" id="KW-0539">Nucleus</keyword>
<dbReference type="InterPro" id="IPR035979">
    <property type="entry name" value="RBD_domain_sf"/>
</dbReference>
<protein>
    <recommendedName>
        <fullName evidence="9">La protein homolog</fullName>
    </recommendedName>
</protein>
<dbReference type="EnsemblMetazoa" id="XM_028279479.2">
    <property type="protein sequence ID" value="XP_028135280.2"/>
    <property type="gene ID" value="LOC114330161"/>
</dbReference>
<proteinExistence type="predicted"/>
<keyword evidence="2 4" id="KW-0694">RNA-binding</keyword>
<dbReference type="CDD" id="cd12291">
    <property type="entry name" value="RRM1_La"/>
    <property type="match status" value="1"/>
</dbReference>
<dbReference type="InterPro" id="IPR006630">
    <property type="entry name" value="La_HTH"/>
</dbReference>
<feature type="domain" description="HTH La-type RNA-binding" evidence="5">
    <location>
        <begin position="1"/>
        <end position="92"/>
    </location>
</feature>
<dbReference type="SUPFAM" id="SSF54928">
    <property type="entry name" value="RNA-binding domain, RBD"/>
    <property type="match status" value="1"/>
</dbReference>
<dbReference type="InterPro" id="IPR002344">
    <property type="entry name" value="Lupus_La"/>
</dbReference>
<evidence type="ECO:0000256" key="1">
    <source>
        <dbReference type="ARBA" id="ARBA00004123"/>
    </source>
</evidence>
<dbReference type="PANTHER" id="PTHR22792:SF166">
    <property type="entry name" value="LUPUS LA PROTEIN HOMOLOG"/>
    <property type="match status" value="1"/>
</dbReference>
<evidence type="ECO:0008006" key="9">
    <source>
        <dbReference type="Google" id="ProtNLM"/>
    </source>
</evidence>
<evidence type="ECO:0000259" key="5">
    <source>
        <dbReference type="PROSITE" id="PS50961"/>
    </source>
</evidence>
<dbReference type="PROSITE" id="PS51939">
    <property type="entry name" value="XRRM"/>
    <property type="match status" value="1"/>
</dbReference>
<dbReference type="Gene3D" id="3.30.70.330">
    <property type="match status" value="2"/>
</dbReference>
<dbReference type="Pfam" id="PF05383">
    <property type="entry name" value="La"/>
    <property type="match status" value="1"/>
</dbReference>
<dbReference type="InterPro" id="IPR036390">
    <property type="entry name" value="WH_DNA-bd_sf"/>
</dbReference>